<sequence>MLFTTLQINQSSSLRTKTLVLYDIRYQAIITINTPPESANTTQRNLIRIRRPKTSRSHSNDTDKDCPPGADSKESTSHLENSPTSAANSSSVLETSTLTCKQAIKRPFIASTIVKLFDDNITRHKKSTIARDSITLQLTQVPHDQYSMRNNMLSSNTLPITDKDSENVPDTPTRGDLIDKADSDMEINFQFADTSKSFSSQSSLPEISSSNIPSIDATPRWASDLQAQMNRIVALFEGSAKENLILRQELKLSNARIQLLEQKLSCTRSAGDFDFTVPKTFLRDLGSNASKYSDVINKDTRNQLSNNASHTSFAKQRTTAGPNTKDPHNKTELPKTSFADMAKKSVPFNNNRKRTTSKQRKVAARIFEAPAEQTSSDTFLYLYLPNKYRIRIKDFRQKLRTMGLDNGRILDIHYPARGVVALLIHQSYRVEMDAILTKSNIAPVKDFNPTSVDHLHDPSLNHLTVDERSTKAIEFHQNRLIRGLKFIRSYLRRSVARNFVNHGWITNEQAQQVISENNNGNGHSNSSTNTFETTRASSASLSNSGSSGLGEGQEHMQETNNNNEQMDIEDETYDNSLPGAGQPAPRQ</sequence>
<dbReference type="EMBL" id="JAEPRD010000091">
    <property type="protein sequence ID" value="KAG2199800.1"/>
    <property type="molecule type" value="Genomic_DNA"/>
</dbReference>
<gene>
    <name evidence="2" type="ORF">INT47_009413</name>
</gene>
<proteinExistence type="predicted"/>
<reference evidence="2" key="1">
    <citation type="submission" date="2020-12" db="EMBL/GenBank/DDBJ databases">
        <title>Metabolic potential, ecology and presence of endohyphal bacteria is reflected in genomic diversity of Mucoromycotina.</title>
        <authorList>
            <person name="Muszewska A."/>
            <person name="Okrasinska A."/>
            <person name="Steczkiewicz K."/>
            <person name="Drgas O."/>
            <person name="Orlowska M."/>
            <person name="Perlinska-Lenart U."/>
            <person name="Aleksandrzak-Piekarczyk T."/>
            <person name="Szatraj K."/>
            <person name="Zielenkiewicz U."/>
            <person name="Pilsyk S."/>
            <person name="Malc E."/>
            <person name="Mieczkowski P."/>
            <person name="Kruszewska J.S."/>
            <person name="Biernat P."/>
            <person name="Pawlowska J."/>
        </authorList>
    </citation>
    <scope>NUCLEOTIDE SEQUENCE</scope>
    <source>
        <strain evidence="2">WA0000017839</strain>
    </source>
</reference>
<evidence type="ECO:0000313" key="2">
    <source>
        <dbReference type="EMBL" id="KAG2199800.1"/>
    </source>
</evidence>
<comment type="caution">
    <text evidence="2">The sequence shown here is derived from an EMBL/GenBank/DDBJ whole genome shotgun (WGS) entry which is preliminary data.</text>
</comment>
<feature type="region of interest" description="Disordered" evidence="1">
    <location>
        <begin position="155"/>
        <end position="177"/>
    </location>
</feature>
<feature type="region of interest" description="Disordered" evidence="1">
    <location>
        <begin position="301"/>
        <end position="359"/>
    </location>
</feature>
<dbReference type="OrthoDB" id="2206543at2759"/>
<keyword evidence="3" id="KW-1185">Reference proteome</keyword>
<name>A0A8H7QXS8_9FUNG</name>
<feature type="compositionally biased region" description="Polar residues" evidence="1">
    <location>
        <begin position="78"/>
        <end position="92"/>
    </location>
</feature>
<accession>A0A8H7QXS8</accession>
<feature type="compositionally biased region" description="Low complexity" evidence="1">
    <location>
        <begin position="517"/>
        <end position="546"/>
    </location>
</feature>
<feature type="region of interest" description="Disordered" evidence="1">
    <location>
        <begin position="515"/>
        <end position="587"/>
    </location>
</feature>
<feature type="region of interest" description="Disordered" evidence="1">
    <location>
        <begin position="37"/>
        <end position="92"/>
    </location>
</feature>
<evidence type="ECO:0000256" key="1">
    <source>
        <dbReference type="SAM" id="MobiDB-lite"/>
    </source>
</evidence>
<dbReference type="AlphaFoldDB" id="A0A8H7QXS8"/>
<feature type="compositionally biased region" description="Basic and acidic residues" evidence="1">
    <location>
        <begin position="58"/>
        <end position="77"/>
    </location>
</feature>
<organism evidence="2 3">
    <name type="scientific">Mucor saturninus</name>
    <dbReference type="NCBI Taxonomy" id="64648"/>
    <lineage>
        <taxon>Eukaryota</taxon>
        <taxon>Fungi</taxon>
        <taxon>Fungi incertae sedis</taxon>
        <taxon>Mucoromycota</taxon>
        <taxon>Mucoromycotina</taxon>
        <taxon>Mucoromycetes</taxon>
        <taxon>Mucorales</taxon>
        <taxon>Mucorineae</taxon>
        <taxon>Mucoraceae</taxon>
        <taxon>Mucor</taxon>
    </lineage>
</organism>
<feature type="compositionally biased region" description="Basic residues" evidence="1">
    <location>
        <begin position="47"/>
        <end position="56"/>
    </location>
</feature>
<feature type="compositionally biased region" description="Polar residues" evidence="1">
    <location>
        <begin position="302"/>
        <end position="322"/>
    </location>
</feature>
<dbReference type="Proteomes" id="UP000603453">
    <property type="component" value="Unassembled WGS sequence"/>
</dbReference>
<evidence type="ECO:0000313" key="3">
    <source>
        <dbReference type="Proteomes" id="UP000603453"/>
    </source>
</evidence>
<protein>
    <submittedName>
        <fullName evidence="2">Uncharacterized protein</fullName>
    </submittedName>
</protein>